<reference evidence="3 4" key="1">
    <citation type="journal article" date="2018" name="PLoS Genet.">
        <title>Population sequencing reveals clonal diversity and ancestral inbreeding in the grapevine cultivar Chardonnay.</title>
        <authorList>
            <person name="Roach M.J."/>
            <person name="Johnson D.L."/>
            <person name="Bohlmann J."/>
            <person name="van Vuuren H.J."/>
            <person name="Jones S.J."/>
            <person name="Pretorius I.S."/>
            <person name="Schmidt S.A."/>
            <person name="Borneman A.R."/>
        </authorList>
    </citation>
    <scope>NUCLEOTIDE SEQUENCE [LARGE SCALE GENOMIC DNA]</scope>
    <source>
        <strain evidence="4">cv. Chardonnay</strain>
        <tissue evidence="3">Leaf</tissue>
    </source>
</reference>
<evidence type="ECO:0000313" key="3">
    <source>
        <dbReference type="EMBL" id="RVW91848.1"/>
    </source>
</evidence>
<dbReference type="Proteomes" id="UP000288805">
    <property type="component" value="Unassembled WGS sequence"/>
</dbReference>
<evidence type="ECO:0000259" key="2">
    <source>
        <dbReference type="Pfam" id="PF13968"/>
    </source>
</evidence>
<dbReference type="EMBL" id="QGNW01000141">
    <property type="protein sequence ID" value="RVW91848.1"/>
    <property type="molecule type" value="Genomic_DNA"/>
</dbReference>
<dbReference type="Pfam" id="PF04578">
    <property type="entry name" value="DUF594"/>
    <property type="match status" value="1"/>
</dbReference>
<dbReference type="InterPro" id="IPR025315">
    <property type="entry name" value="DUF4220"/>
</dbReference>
<dbReference type="InterPro" id="IPR007658">
    <property type="entry name" value="DUF594"/>
</dbReference>
<name>A0A438I562_VITVI</name>
<dbReference type="PANTHER" id="PTHR31325">
    <property type="entry name" value="OS01G0798800 PROTEIN-RELATED"/>
    <property type="match status" value="1"/>
</dbReference>
<feature type="transmembrane region" description="Helical" evidence="1">
    <location>
        <begin position="345"/>
        <end position="364"/>
    </location>
</feature>
<comment type="caution">
    <text evidence="3">The sequence shown here is derived from an EMBL/GenBank/DDBJ whole genome shotgun (WGS) entry which is preliminary data.</text>
</comment>
<protein>
    <recommendedName>
        <fullName evidence="2">DUF4220 domain-containing protein</fullName>
    </recommendedName>
</protein>
<organism evidence="3 4">
    <name type="scientific">Vitis vinifera</name>
    <name type="common">Grape</name>
    <dbReference type="NCBI Taxonomy" id="29760"/>
    <lineage>
        <taxon>Eukaryota</taxon>
        <taxon>Viridiplantae</taxon>
        <taxon>Streptophyta</taxon>
        <taxon>Embryophyta</taxon>
        <taxon>Tracheophyta</taxon>
        <taxon>Spermatophyta</taxon>
        <taxon>Magnoliopsida</taxon>
        <taxon>eudicotyledons</taxon>
        <taxon>Gunneridae</taxon>
        <taxon>Pentapetalae</taxon>
        <taxon>rosids</taxon>
        <taxon>Vitales</taxon>
        <taxon>Vitaceae</taxon>
        <taxon>Viteae</taxon>
        <taxon>Vitis</taxon>
    </lineage>
</organism>
<feature type="transmembrane region" description="Helical" evidence="1">
    <location>
        <begin position="313"/>
        <end position="333"/>
    </location>
</feature>
<feature type="domain" description="DUF4220" evidence="2">
    <location>
        <begin position="62"/>
        <end position="415"/>
    </location>
</feature>
<keyword evidence="1" id="KW-0812">Transmembrane</keyword>
<evidence type="ECO:0000256" key="1">
    <source>
        <dbReference type="SAM" id="Phobius"/>
    </source>
</evidence>
<dbReference type="AlphaFoldDB" id="A0A438I562"/>
<dbReference type="Pfam" id="PF13968">
    <property type="entry name" value="DUF4220"/>
    <property type="match status" value="1"/>
</dbReference>
<keyword evidence="1" id="KW-1133">Transmembrane helix</keyword>
<proteinExistence type="predicted"/>
<keyword evidence="1" id="KW-0472">Membrane</keyword>
<evidence type="ECO:0000313" key="4">
    <source>
        <dbReference type="Proteomes" id="UP000288805"/>
    </source>
</evidence>
<gene>
    <name evidence="3" type="ORF">CK203_030204</name>
</gene>
<sequence>MIIMNKRIVMEIPRQLGVTKLWSEEQLRSLVLTSLTLQIVLVLLGSRRKYLPGKLLRFILCLAYSLANPIAEACISIISNCQGEEDNPSQQIRAFWAPFLLLHLGGSDTITAYSLEDNELWTRHLVGLFMQSLWAFSALGMFWKGTPLNFLTIPMYVAGLIKYGERTCFLKSISNYYFRKTVIPPPDPGHSYEGRTGKALSFDRLMDDYEFYKYCGYDLRDVEEPEMMNKPSPAPRNESIPDAALLQEANKFFPELKRLFTDHVLLSTDLDETKRSFLDKSWTKAFRVIEIELGFVHDMLYTKALMASRKWGVLRRSICLFSMILTFMFFLFIDRHEYSTTDVIITLWLLVGAIVLEIYSIILLSSSDWTMCWLSEQEKTRVSLICQAISSCRLPFLFPANKRWSDSMAQQSLISCCLKNMPIKFSEIWKFCICPKLECSSKNLNVPKYLKTMIFKQLQKESRRAPDIKEAKKVCDDRGKRTLEKRKYFYTPHPDIEEAEFDESILLWHLATDLCYYTDLNKNSSTENSNCKASKLLSDYMVYLLVKRPLMLPDGLGQNRFQDSCAEATAVLQRGKQVKDRIQACKKLLLLNTNFSPSVKANKSMSMLFKGSALAKSLRSLEYEKKWKMISHVWIEILCYAACRCPRNQHAKELTRGGELLTHVWLLMAHFGITKHVHVIKPFGKVMLADMRKEC</sequence>
<accession>A0A438I562</accession>